<dbReference type="AlphaFoldDB" id="X1R5B9"/>
<reference evidence="2" key="1">
    <citation type="journal article" date="2014" name="Front. Microbiol.">
        <title>High frequency of phylogenetically diverse reductive dehalogenase-homologous genes in deep subseafloor sedimentary metagenomes.</title>
        <authorList>
            <person name="Kawai M."/>
            <person name="Futagami T."/>
            <person name="Toyoda A."/>
            <person name="Takaki Y."/>
            <person name="Nishi S."/>
            <person name="Hori S."/>
            <person name="Arai W."/>
            <person name="Tsubouchi T."/>
            <person name="Morono Y."/>
            <person name="Uchiyama I."/>
            <person name="Ito T."/>
            <person name="Fujiyama A."/>
            <person name="Inagaki F."/>
            <person name="Takami H."/>
        </authorList>
    </citation>
    <scope>NUCLEOTIDE SEQUENCE</scope>
    <source>
        <strain evidence="2">Expedition CK06-06</strain>
    </source>
</reference>
<dbReference type="SUPFAM" id="SSF103378">
    <property type="entry name" value="2-methylcitrate dehydratase PrpD"/>
    <property type="match status" value="1"/>
</dbReference>
<dbReference type="GO" id="GO:0016829">
    <property type="term" value="F:lyase activity"/>
    <property type="evidence" value="ECO:0007669"/>
    <property type="project" value="InterPro"/>
</dbReference>
<gene>
    <name evidence="2" type="ORF">S12H4_11457</name>
</gene>
<dbReference type="PANTHER" id="PTHR16943">
    <property type="entry name" value="2-METHYLCITRATE DEHYDRATASE-RELATED"/>
    <property type="match status" value="1"/>
</dbReference>
<dbReference type="InterPro" id="IPR005656">
    <property type="entry name" value="MmgE_PrpD"/>
</dbReference>
<dbReference type="InterPro" id="IPR042188">
    <property type="entry name" value="MmgE/PrpD_sf_2"/>
</dbReference>
<feature type="domain" description="MmgE/PrpD C-terminal" evidence="1">
    <location>
        <begin position="2"/>
        <end position="154"/>
    </location>
</feature>
<protein>
    <recommendedName>
        <fullName evidence="1">MmgE/PrpD C-terminal domain-containing protein</fullName>
    </recommendedName>
</protein>
<dbReference type="Gene3D" id="3.30.1330.120">
    <property type="entry name" value="2-methylcitrate dehydratase PrpD"/>
    <property type="match status" value="1"/>
</dbReference>
<dbReference type="EMBL" id="BARW01005148">
    <property type="protein sequence ID" value="GAI75937.1"/>
    <property type="molecule type" value="Genomic_DNA"/>
</dbReference>
<feature type="non-terminal residue" evidence="2">
    <location>
        <position position="1"/>
    </location>
</feature>
<evidence type="ECO:0000313" key="2">
    <source>
        <dbReference type="EMBL" id="GAI75937.1"/>
    </source>
</evidence>
<name>X1R5B9_9ZZZZ</name>
<comment type="caution">
    <text evidence="2">The sequence shown here is derived from an EMBL/GenBank/DDBJ whole genome shotgun (WGS) entry which is preliminary data.</text>
</comment>
<organism evidence="2">
    <name type="scientific">marine sediment metagenome</name>
    <dbReference type="NCBI Taxonomy" id="412755"/>
    <lineage>
        <taxon>unclassified sequences</taxon>
        <taxon>metagenomes</taxon>
        <taxon>ecological metagenomes</taxon>
    </lineage>
</organism>
<accession>X1R5B9</accession>
<evidence type="ECO:0000259" key="1">
    <source>
        <dbReference type="Pfam" id="PF19305"/>
    </source>
</evidence>
<dbReference type="InterPro" id="IPR045337">
    <property type="entry name" value="MmgE_PrpD_C"/>
</dbReference>
<sequence>KLIREGKVKHEQVEWVEAEVGPVDATIDRPEPKDLEDAKFSMQHVISCLLLDGEVGMDTISWGRIKGEKYREFRKRVWVKVHDEWPKTFMSGVGRVTILLKDGQKITEEMDQVIGGPKYPLSIEDFAKLYEKFAGVVLNKAQVERSAEILLNIEKQRDLKELTDIIVFRK</sequence>
<dbReference type="Pfam" id="PF19305">
    <property type="entry name" value="MmgE_PrpD_C"/>
    <property type="match status" value="1"/>
</dbReference>
<dbReference type="PANTHER" id="PTHR16943:SF8">
    <property type="entry name" value="2-METHYLCITRATE DEHYDRATASE"/>
    <property type="match status" value="1"/>
</dbReference>
<proteinExistence type="predicted"/>
<dbReference type="InterPro" id="IPR036148">
    <property type="entry name" value="MmgE/PrpD_sf"/>
</dbReference>